<comment type="caution">
    <text evidence="2">The sequence shown here is derived from an EMBL/GenBank/DDBJ whole genome shotgun (WGS) entry which is preliminary data.</text>
</comment>
<dbReference type="EMBL" id="JAHLUX010000005">
    <property type="protein sequence ID" value="KAG7819039.1"/>
    <property type="molecule type" value="Genomic_DNA"/>
</dbReference>
<sequence>MRGPALDQLLTPEESRRSRKLRVQVDCGERDVLATLSLLCVIILQECFRTSASLNRFVAEVLKRSHSSNSVLHVTMYYLLQVYAQRQQQLYLYPGPSSVTCPKRCFLTCLILASKYLQDQNYTLTTWSKITGLSVDELQTNERKILELLRYKLHIKESEYKRLCEFTRGCEKRLAADKTRAAPSSLLTPPSSPRECRDDEFLGWRATQSPDSTLGVETRTALARAIERFVEFHATEHGATGHEIALT</sequence>
<accession>A0AAN6DH77</accession>
<dbReference type="AlphaFoldDB" id="A0AAN6DH77"/>
<name>A0AAN6DH77_PICAN</name>
<dbReference type="Proteomes" id="UP001196530">
    <property type="component" value="Unassembled WGS sequence"/>
</dbReference>
<dbReference type="GO" id="GO:0005634">
    <property type="term" value="C:nucleus"/>
    <property type="evidence" value="ECO:0007669"/>
    <property type="project" value="TreeGrafter"/>
</dbReference>
<feature type="domain" description="Cyclin N-terminal" evidence="1">
    <location>
        <begin position="53"/>
        <end position="153"/>
    </location>
</feature>
<gene>
    <name evidence="2" type="ORF">KL928_002907</name>
</gene>
<dbReference type="GO" id="GO:0016538">
    <property type="term" value="F:cyclin-dependent protein serine/threonine kinase regulator activity"/>
    <property type="evidence" value="ECO:0007669"/>
    <property type="project" value="TreeGrafter"/>
</dbReference>
<dbReference type="SUPFAM" id="SSF47954">
    <property type="entry name" value="Cyclin-like"/>
    <property type="match status" value="1"/>
</dbReference>
<evidence type="ECO:0000313" key="3">
    <source>
        <dbReference type="Proteomes" id="UP001196530"/>
    </source>
</evidence>
<reference evidence="2" key="1">
    <citation type="journal article" date="2021" name="G3 (Bethesda)">
        <title>Genomic diversity, chromosomal rearrangements, and interspecies hybridization in the ogataea polymorpha species complex.</title>
        <authorList>
            <person name="Hanson S.J."/>
            <person name="Cinneide E.O."/>
            <person name="Salzberg L.I."/>
            <person name="Wolfe K.H."/>
            <person name="McGowan J."/>
            <person name="Fitzpatrick D.A."/>
            <person name="Matlin K."/>
        </authorList>
    </citation>
    <scope>NUCLEOTIDE SEQUENCE</scope>
    <source>
        <strain evidence="2">61-244</strain>
    </source>
</reference>
<evidence type="ECO:0000259" key="1">
    <source>
        <dbReference type="Pfam" id="PF00134"/>
    </source>
</evidence>
<dbReference type="GO" id="GO:0000307">
    <property type="term" value="C:cyclin-dependent protein kinase holoenzyme complex"/>
    <property type="evidence" value="ECO:0007669"/>
    <property type="project" value="UniProtKB-ARBA"/>
</dbReference>
<dbReference type="GeneID" id="66126958"/>
<dbReference type="PANTHER" id="PTHR15615:SF36">
    <property type="entry name" value="PHO85 CYCLIN-5"/>
    <property type="match status" value="1"/>
</dbReference>
<organism evidence="2 3">
    <name type="scientific">Pichia angusta</name>
    <name type="common">Yeast</name>
    <name type="synonym">Hansenula polymorpha</name>
    <dbReference type="NCBI Taxonomy" id="870730"/>
    <lineage>
        <taxon>Eukaryota</taxon>
        <taxon>Fungi</taxon>
        <taxon>Dikarya</taxon>
        <taxon>Ascomycota</taxon>
        <taxon>Saccharomycotina</taxon>
        <taxon>Pichiomycetes</taxon>
        <taxon>Pichiales</taxon>
        <taxon>Pichiaceae</taxon>
        <taxon>Ogataea</taxon>
    </lineage>
</organism>
<dbReference type="InterPro" id="IPR013922">
    <property type="entry name" value="Cyclin_PHO80-like"/>
</dbReference>
<dbReference type="CDD" id="cd20557">
    <property type="entry name" value="CYCLIN_ScPCL1-like"/>
    <property type="match status" value="1"/>
</dbReference>
<dbReference type="RefSeq" id="XP_043060061.1">
    <property type="nucleotide sequence ID" value="XM_043203435.1"/>
</dbReference>
<proteinExistence type="predicted"/>
<dbReference type="InterPro" id="IPR036915">
    <property type="entry name" value="Cyclin-like_sf"/>
</dbReference>
<evidence type="ECO:0000313" key="2">
    <source>
        <dbReference type="EMBL" id="KAG7819039.1"/>
    </source>
</evidence>
<dbReference type="Pfam" id="PF00134">
    <property type="entry name" value="Cyclin_N"/>
    <property type="match status" value="1"/>
</dbReference>
<dbReference type="InterPro" id="IPR006671">
    <property type="entry name" value="Cyclin_N"/>
</dbReference>
<protein>
    <recommendedName>
        <fullName evidence="1">Cyclin N-terminal domain-containing protein</fullName>
    </recommendedName>
</protein>
<dbReference type="GO" id="GO:0019901">
    <property type="term" value="F:protein kinase binding"/>
    <property type="evidence" value="ECO:0007669"/>
    <property type="project" value="InterPro"/>
</dbReference>
<dbReference type="PANTHER" id="PTHR15615">
    <property type="match status" value="1"/>
</dbReference>
<dbReference type="Gene3D" id="1.10.472.10">
    <property type="entry name" value="Cyclin-like"/>
    <property type="match status" value="1"/>
</dbReference>